<dbReference type="InterPro" id="IPR029044">
    <property type="entry name" value="Nucleotide-diphossugar_trans"/>
</dbReference>
<dbReference type="GO" id="GO:0008781">
    <property type="term" value="F:N-acylneuraminate cytidylyltransferase activity"/>
    <property type="evidence" value="ECO:0007669"/>
    <property type="project" value="TreeGrafter"/>
</dbReference>
<dbReference type="OrthoDB" id="9805604at2"/>
<accession>A0A089LKA1</accession>
<protein>
    <submittedName>
        <fullName evidence="1">HAD-superfamily hydrolase subfamily IA</fullName>
    </submittedName>
</protein>
<dbReference type="PANTHER" id="PTHR21485:SF6">
    <property type="entry name" value="N-ACYLNEURAMINATE CYTIDYLYLTRANSFERASE-RELATED"/>
    <property type="match status" value="1"/>
</dbReference>
<dbReference type="RefSeq" id="WP_042217110.1">
    <property type="nucleotide sequence ID" value="NZ_CP009285.1"/>
</dbReference>
<dbReference type="AlphaFoldDB" id="A0A089LKA1"/>
<organism evidence="1 2">
    <name type="scientific">Paenibacillus borealis</name>
    <dbReference type="NCBI Taxonomy" id="160799"/>
    <lineage>
        <taxon>Bacteria</taxon>
        <taxon>Bacillati</taxon>
        <taxon>Bacillota</taxon>
        <taxon>Bacilli</taxon>
        <taxon>Bacillales</taxon>
        <taxon>Paenibacillaceae</taxon>
        <taxon>Paenibacillus</taxon>
    </lineage>
</organism>
<dbReference type="KEGG" id="pbd:PBOR_28935"/>
<evidence type="ECO:0000313" key="2">
    <source>
        <dbReference type="Proteomes" id="UP000029518"/>
    </source>
</evidence>
<dbReference type="InterPro" id="IPR050793">
    <property type="entry name" value="CMP-NeuNAc_synthase"/>
</dbReference>
<reference evidence="1" key="1">
    <citation type="submission" date="2014-08" db="EMBL/GenBank/DDBJ databases">
        <title>Comparative genomics of the Paenibacillus odorifer group.</title>
        <authorList>
            <person name="den Bakker H.C."/>
            <person name="Tsai Y.-C.Y.-C."/>
            <person name="Martin N."/>
            <person name="Korlach J."/>
            <person name="Wiedmann M."/>
        </authorList>
    </citation>
    <scope>NUCLEOTIDE SEQUENCE [LARGE SCALE GENOMIC DNA]</scope>
    <source>
        <strain evidence="1">DSM 13188</strain>
    </source>
</reference>
<proteinExistence type="predicted"/>
<dbReference type="HOGENOM" id="CLU_042930_5_0_9"/>
<dbReference type="PANTHER" id="PTHR21485">
    <property type="entry name" value="HAD SUPERFAMILY MEMBERS CMAS AND KDSC"/>
    <property type="match status" value="1"/>
</dbReference>
<keyword evidence="1" id="KW-0378">Hydrolase</keyword>
<dbReference type="Pfam" id="PF02348">
    <property type="entry name" value="CTP_transf_3"/>
    <property type="match status" value="1"/>
</dbReference>
<dbReference type="InterPro" id="IPR003329">
    <property type="entry name" value="Cytidylyl_trans"/>
</dbReference>
<evidence type="ECO:0000313" key="1">
    <source>
        <dbReference type="EMBL" id="AIQ60520.1"/>
    </source>
</evidence>
<dbReference type="Proteomes" id="UP000029518">
    <property type="component" value="Chromosome"/>
</dbReference>
<name>A0A089LKA1_PAEBO</name>
<dbReference type="SUPFAM" id="SSF53448">
    <property type="entry name" value="Nucleotide-diphospho-sugar transferases"/>
    <property type="match status" value="1"/>
</dbReference>
<dbReference type="Gene3D" id="3.90.550.10">
    <property type="entry name" value="Spore Coat Polysaccharide Biosynthesis Protein SpsA, Chain A"/>
    <property type="match status" value="1"/>
</dbReference>
<gene>
    <name evidence="1" type="ORF">PBOR_28935</name>
</gene>
<dbReference type="EMBL" id="CP009285">
    <property type="protein sequence ID" value="AIQ60520.1"/>
    <property type="molecule type" value="Genomic_DNA"/>
</dbReference>
<dbReference type="GO" id="GO:0016787">
    <property type="term" value="F:hydrolase activity"/>
    <property type="evidence" value="ECO:0007669"/>
    <property type="project" value="UniProtKB-KW"/>
</dbReference>
<keyword evidence="2" id="KW-1185">Reference proteome</keyword>
<sequence length="216" mass="25076">MSNRKVVAFVPIKLNSQRLPHKNILPIAGLPLCWHIVDTLNNVESIDEIYVFCSDEEVKNYIPSEAKFLKRDPKLDGDMVKGFEIYEAFINQVDADIYVLAHTTSPFIKTESISNSLNYILNEGHDSAFSAQKIQTFAWYKGEPVNYDLNDVPRTQDMEPIYVETSAFFMFEKEIFTKFHRRIGFNPYIQEVDSVEAVDIDTREDYDFALRIIKDK</sequence>